<organism evidence="7 8">
    <name type="scientific">Artemisia annua</name>
    <name type="common">Sweet wormwood</name>
    <dbReference type="NCBI Taxonomy" id="35608"/>
    <lineage>
        <taxon>Eukaryota</taxon>
        <taxon>Viridiplantae</taxon>
        <taxon>Streptophyta</taxon>
        <taxon>Embryophyta</taxon>
        <taxon>Tracheophyta</taxon>
        <taxon>Spermatophyta</taxon>
        <taxon>Magnoliopsida</taxon>
        <taxon>eudicotyledons</taxon>
        <taxon>Gunneridae</taxon>
        <taxon>Pentapetalae</taxon>
        <taxon>asterids</taxon>
        <taxon>campanulids</taxon>
        <taxon>Asterales</taxon>
        <taxon>Asteraceae</taxon>
        <taxon>Asteroideae</taxon>
        <taxon>Anthemideae</taxon>
        <taxon>Artemisiinae</taxon>
        <taxon>Artemisia</taxon>
    </lineage>
</organism>
<evidence type="ECO:0000256" key="2">
    <source>
        <dbReference type="ARBA" id="ARBA00007617"/>
    </source>
</evidence>
<dbReference type="InterPro" id="IPR009851">
    <property type="entry name" value="Mod_r"/>
</dbReference>
<dbReference type="STRING" id="35608.A0A2U1PRG8"/>
<dbReference type="OrthoDB" id="10260857at2759"/>
<name>A0A2U1PRG8_ARTAN</name>
<keyword evidence="3" id="KW-0813">Transport</keyword>
<keyword evidence="8" id="KW-1185">Reference proteome</keyword>
<keyword evidence="4" id="KW-0967">Endosome</keyword>
<evidence type="ECO:0000313" key="7">
    <source>
        <dbReference type="EMBL" id="PWA88333.1"/>
    </source>
</evidence>
<comment type="similarity">
    <text evidence="2">Belongs to the VPS37 family.</text>
</comment>
<dbReference type="PANTHER" id="PTHR13678:SF2">
    <property type="entry name" value="VACUOLAR PROTEIN SORTING-ASSOCIATED PROTEIN 37A"/>
    <property type="match status" value="1"/>
</dbReference>
<comment type="subcellular location">
    <subcellularLocation>
        <location evidence="1">Endosome</location>
    </subcellularLocation>
</comment>
<evidence type="ECO:0000256" key="1">
    <source>
        <dbReference type="ARBA" id="ARBA00004177"/>
    </source>
</evidence>
<dbReference type="GO" id="GO:0006623">
    <property type="term" value="P:protein targeting to vacuole"/>
    <property type="evidence" value="ECO:0007669"/>
    <property type="project" value="TreeGrafter"/>
</dbReference>
<proteinExistence type="inferred from homology"/>
<dbReference type="GO" id="GO:0006612">
    <property type="term" value="P:protein targeting to membrane"/>
    <property type="evidence" value="ECO:0007669"/>
    <property type="project" value="TreeGrafter"/>
</dbReference>
<dbReference type="SUPFAM" id="SSF140111">
    <property type="entry name" value="Endosomal sorting complex assembly domain"/>
    <property type="match status" value="1"/>
</dbReference>
<dbReference type="Gene3D" id="1.10.287.660">
    <property type="entry name" value="Helix hairpin bin"/>
    <property type="match status" value="1"/>
</dbReference>
<feature type="domain" description="VPS37 C-terminal" evidence="6">
    <location>
        <begin position="121"/>
        <end position="180"/>
    </location>
</feature>
<dbReference type="GO" id="GO:0000813">
    <property type="term" value="C:ESCRT I complex"/>
    <property type="evidence" value="ECO:0007669"/>
    <property type="project" value="TreeGrafter"/>
</dbReference>
<dbReference type="InterPro" id="IPR037202">
    <property type="entry name" value="ESCRT_assembly_dom"/>
</dbReference>
<evidence type="ECO:0000256" key="3">
    <source>
        <dbReference type="ARBA" id="ARBA00022448"/>
    </source>
</evidence>
<dbReference type="GO" id="GO:0043162">
    <property type="term" value="P:ubiquitin-dependent protein catabolic process via the multivesicular body sorting pathway"/>
    <property type="evidence" value="ECO:0007669"/>
    <property type="project" value="TreeGrafter"/>
</dbReference>
<comment type="caution">
    <text evidence="7">The sequence shown here is derived from an EMBL/GenBank/DDBJ whole genome shotgun (WGS) entry which is preliminary data.</text>
</comment>
<evidence type="ECO:0000313" key="8">
    <source>
        <dbReference type="Proteomes" id="UP000245207"/>
    </source>
</evidence>
<gene>
    <name evidence="7" type="ORF">CTI12_AA121940</name>
</gene>
<dbReference type="EMBL" id="PKPP01000824">
    <property type="protein sequence ID" value="PWA88333.1"/>
    <property type="molecule type" value="Genomic_DNA"/>
</dbReference>
<dbReference type="PANTHER" id="PTHR13678">
    <property type="entry name" value="VACUOLAR PROTEIN SORTING-ASSOCIATED PROTEIN 37"/>
    <property type="match status" value="1"/>
</dbReference>
<dbReference type="Pfam" id="PF07200">
    <property type="entry name" value="Mod_r"/>
    <property type="match status" value="1"/>
</dbReference>
<evidence type="ECO:0000256" key="4">
    <source>
        <dbReference type="ARBA" id="ARBA00022753"/>
    </source>
</evidence>
<dbReference type="AlphaFoldDB" id="A0A2U1PRG8"/>
<evidence type="ECO:0000256" key="5">
    <source>
        <dbReference type="ARBA" id="ARBA00022927"/>
    </source>
</evidence>
<dbReference type="InterPro" id="IPR029012">
    <property type="entry name" value="Helix_hairpin_bin_sf"/>
</dbReference>
<evidence type="ECO:0000259" key="6">
    <source>
        <dbReference type="Pfam" id="PF07200"/>
    </source>
</evidence>
<sequence>MVLGEFCLLLCSDSDVKLVLCVKAAAEVVIGHLYWTSIGSPILKMLDMEQEYLENVEATLEDYSVELTDSKRPFRAQISLDLLPISRTFLPSTVRGTSKADGMLFSNTCMIIRTSELASAQEKLNDLNKRKAEIPLQESMNKTDKKCEALHEQLLGKEIDVAAFVQKHKKLRVVYHKRALTHLAAKTSLGV</sequence>
<keyword evidence="5" id="KW-0653">Protein transport</keyword>
<dbReference type="Proteomes" id="UP000245207">
    <property type="component" value="Unassembled WGS sequence"/>
</dbReference>
<reference evidence="7 8" key="1">
    <citation type="journal article" date="2018" name="Mol. Plant">
        <title>The genome of Artemisia annua provides insight into the evolution of Asteraceae family and artemisinin biosynthesis.</title>
        <authorList>
            <person name="Shen Q."/>
            <person name="Zhang L."/>
            <person name="Liao Z."/>
            <person name="Wang S."/>
            <person name="Yan T."/>
            <person name="Shi P."/>
            <person name="Liu M."/>
            <person name="Fu X."/>
            <person name="Pan Q."/>
            <person name="Wang Y."/>
            <person name="Lv Z."/>
            <person name="Lu X."/>
            <person name="Zhang F."/>
            <person name="Jiang W."/>
            <person name="Ma Y."/>
            <person name="Chen M."/>
            <person name="Hao X."/>
            <person name="Li L."/>
            <person name="Tang Y."/>
            <person name="Lv G."/>
            <person name="Zhou Y."/>
            <person name="Sun X."/>
            <person name="Brodelius P.E."/>
            <person name="Rose J.K.C."/>
            <person name="Tang K."/>
        </authorList>
    </citation>
    <scope>NUCLEOTIDE SEQUENCE [LARGE SCALE GENOMIC DNA]</scope>
    <source>
        <strain evidence="8">cv. Huhao1</strain>
        <tissue evidence="7">Leaf</tissue>
    </source>
</reference>
<protein>
    <submittedName>
        <fullName evidence="7">Modifier of rudimentary, Modr</fullName>
    </submittedName>
</protein>
<accession>A0A2U1PRG8</accession>